<keyword evidence="11" id="KW-1133">Transmembrane helix</keyword>
<evidence type="ECO:0000256" key="3">
    <source>
        <dbReference type="ARBA" id="ARBA00022630"/>
    </source>
</evidence>
<dbReference type="InterPro" id="IPR012999">
    <property type="entry name" value="Pyr_OxRdtase_I_AS"/>
</dbReference>
<keyword evidence="6 9" id="KW-0560">Oxidoreductase</keyword>
<comment type="cofactor">
    <cofactor evidence="1">
        <name>FAD</name>
        <dbReference type="ChEBI" id="CHEBI:57692"/>
    </cofactor>
</comment>
<dbReference type="InterPro" id="IPR016156">
    <property type="entry name" value="FAD/NAD-linked_Rdtase_dimer_sf"/>
</dbReference>
<dbReference type="Gene3D" id="3.30.390.30">
    <property type="match status" value="1"/>
</dbReference>
<evidence type="ECO:0000256" key="1">
    <source>
        <dbReference type="ARBA" id="ARBA00001974"/>
    </source>
</evidence>
<evidence type="ECO:0000256" key="2">
    <source>
        <dbReference type="ARBA" id="ARBA00007532"/>
    </source>
</evidence>
<feature type="transmembrane region" description="Helical" evidence="11">
    <location>
        <begin position="135"/>
        <end position="157"/>
    </location>
</feature>
<dbReference type="EMBL" id="JWYV01000008">
    <property type="protein sequence ID" value="KKC99773.1"/>
    <property type="molecule type" value="Genomic_DNA"/>
</dbReference>
<name>A0A0F5VCC3_9GAMM</name>
<comment type="caution">
    <text evidence="15">The sequence shown here is derived from an EMBL/GenBank/DDBJ whole genome shotgun (WGS) entry which is preliminary data.</text>
</comment>
<feature type="compositionally biased region" description="Basic and acidic residues" evidence="10">
    <location>
        <begin position="727"/>
        <end position="743"/>
    </location>
</feature>
<dbReference type="Pfam" id="PF09335">
    <property type="entry name" value="VTT_dom"/>
    <property type="match status" value="1"/>
</dbReference>
<keyword evidence="3 9" id="KW-0285">Flavoprotein</keyword>
<dbReference type="InterPro" id="IPR023753">
    <property type="entry name" value="FAD/NAD-binding_dom"/>
</dbReference>
<accession>A0A0F5VCC3</accession>
<evidence type="ECO:0000256" key="11">
    <source>
        <dbReference type="SAM" id="Phobius"/>
    </source>
</evidence>
<dbReference type="PROSITE" id="PS00076">
    <property type="entry name" value="PYRIDINE_REDOX_1"/>
    <property type="match status" value="1"/>
</dbReference>
<feature type="domain" description="VTT" evidence="14">
    <location>
        <begin position="72"/>
        <end position="185"/>
    </location>
</feature>
<comment type="similarity">
    <text evidence="2 9">Belongs to the class-I pyridine nucleotide-disulfide oxidoreductase family.</text>
</comment>
<keyword evidence="11" id="KW-0472">Membrane</keyword>
<evidence type="ECO:0000256" key="10">
    <source>
        <dbReference type="SAM" id="MobiDB-lite"/>
    </source>
</evidence>
<dbReference type="GO" id="GO:0050660">
    <property type="term" value="F:flavin adenine dinucleotide binding"/>
    <property type="evidence" value="ECO:0007669"/>
    <property type="project" value="TreeGrafter"/>
</dbReference>
<dbReference type="PRINTS" id="PR00368">
    <property type="entry name" value="FADPNR"/>
</dbReference>
<dbReference type="PRINTS" id="PR00411">
    <property type="entry name" value="PNDRDTASEI"/>
</dbReference>
<dbReference type="Proteomes" id="UP000033633">
    <property type="component" value="Unassembled WGS sequence"/>
</dbReference>
<keyword evidence="7" id="KW-1015">Disulfide bond</keyword>
<keyword evidence="4 9" id="KW-0274">FAD</keyword>
<evidence type="ECO:0000259" key="14">
    <source>
        <dbReference type="Pfam" id="PF09335"/>
    </source>
</evidence>
<dbReference type="GO" id="GO:0016668">
    <property type="term" value="F:oxidoreductase activity, acting on a sulfur group of donors, NAD(P) as acceptor"/>
    <property type="evidence" value="ECO:0007669"/>
    <property type="project" value="InterPro"/>
</dbReference>
<dbReference type="SUPFAM" id="SSF51905">
    <property type="entry name" value="FAD/NAD(P)-binding domain"/>
    <property type="match status" value="1"/>
</dbReference>
<proteinExistence type="inferred from homology"/>
<sequence>MNNMKKTLLLAFILTAIAAWFAFDLGDYFTLEQAKAYQYSLQATIAANPLLSSGLFFLIYVVMAALSFPGAAIMTLLGAALFGFWWSLLIVSFASSIGATLAFLTSRFILQDWVQRKFGLRLTAINRGIEKDGAFYLFTLRLIPVVPFFLVNLLMGLTPMRPRTFYWVSQLGMLPGTAVYLNAGTQLGEIQSLSGLIAFPVLVSLVLLGLFPFLAKAVMAFVQQRRVYQGWQKPEHFDQNMVVIGAGAGGLVSAYIAAAVKAKVTLIEKHQMGGDCLNTGCVPSKALIRAAHTLHTVTRAPEFGIHSQPAQVDFPAVMQRIHRVIKAIEPHDSVERYTELGVNCIQGEARILSPWEVEVNGERITTRNIVIATGARPMVPAIDGLEKVRYLTSDTLWSITEQPKKLLVLGGGPIGCELAQSFQRLGSQVTQVEMTDQLLVREDTDVAKRVQDSLTKDGVEIKLQHKAVKFNTSTLNSGETLQYVILEDNHGQQHQIEFDAVILALGRAANVTGFGLEDLGITLNERRTLDVNDYLQTRYPNIFAVGDVAGPFQLTHAAAHQAWYAAVNGLFGQLKKFKADYRVLPAVTYTAPEVARVGINEKEARAQGIDAEVTLYQLNDLDRAIADGEDYGLIKVLTPKGKDTILGATIVGHQAGELLAEFTLAMKHGLGLNKILGTVHPYPTMSEANKYTAGVWKNAHKPERVLAWLEKFHRWRRGGDNGQQQKSQREHLKAHLQESKDQQ</sequence>
<keyword evidence="11" id="KW-0812">Transmembrane</keyword>
<evidence type="ECO:0000256" key="8">
    <source>
        <dbReference type="ARBA" id="ARBA00023284"/>
    </source>
</evidence>
<evidence type="ECO:0000256" key="9">
    <source>
        <dbReference type="RuleBase" id="RU003691"/>
    </source>
</evidence>
<dbReference type="GO" id="GO:0005886">
    <property type="term" value="C:plasma membrane"/>
    <property type="evidence" value="ECO:0007669"/>
    <property type="project" value="UniProtKB-ARBA"/>
</dbReference>
<evidence type="ECO:0000313" key="16">
    <source>
        <dbReference type="Proteomes" id="UP000033633"/>
    </source>
</evidence>
<dbReference type="AlphaFoldDB" id="A0A0F5VCC3"/>
<dbReference type="OrthoDB" id="9800167at2"/>
<keyword evidence="16" id="KW-1185">Reference proteome</keyword>
<evidence type="ECO:0000256" key="7">
    <source>
        <dbReference type="ARBA" id="ARBA00023157"/>
    </source>
</evidence>
<dbReference type="InterPro" id="IPR036188">
    <property type="entry name" value="FAD/NAD-bd_sf"/>
</dbReference>
<feature type="domain" description="FAD/NAD(P)-binding" evidence="13">
    <location>
        <begin position="240"/>
        <end position="562"/>
    </location>
</feature>
<keyword evidence="8 9" id="KW-0676">Redox-active center</keyword>
<feature type="domain" description="Pyridine nucleotide-disulphide oxidoreductase dimerisation" evidence="12">
    <location>
        <begin position="585"/>
        <end position="690"/>
    </location>
</feature>
<gene>
    <name evidence="15" type="ORF">KY46_11150</name>
</gene>
<organism evidence="15 16">
    <name type="scientific">Photobacterium halotolerans</name>
    <dbReference type="NCBI Taxonomy" id="265726"/>
    <lineage>
        <taxon>Bacteria</taxon>
        <taxon>Pseudomonadati</taxon>
        <taxon>Pseudomonadota</taxon>
        <taxon>Gammaproteobacteria</taxon>
        <taxon>Vibrionales</taxon>
        <taxon>Vibrionaceae</taxon>
        <taxon>Photobacterium</taxon>
    </lineage>
</organism>
<feature type="transmembrane region" description="Helical" evidence="11">
    <location>
        <begin position="84"/>
        <end position="110"/>
    </location>
</feature>
<dbReference type="Pfam" id="PF02852">
    <property type="entry name" value="Pyr_redox_dim"/>
    <property type="match status" value="1"/>
</dbReference>
<feature type="region of interest" description="Disordered" evidence="10">
    <location>
        <begin position="717"/>
        <end position="743"/>
    </location>
</feature>
<feature type="transmembrane region" description="Helical" evidence="11">
    <location>
        <begin position="164"/>
        <end position="183"/>
    </location>
</feature>
<protein>
    <submittedName>
        <fullName evidence="15">Pyridine nucleotide-disulfide oxidoreductase</fullName>
    </submittedName>
</protein>
<feature type="transmembrane region" description="Helical" evidence="11">
    <location>
        <begin position="242"/>
        <end position="260"/>
    </location>
</feature>
<evidence type="ECO:0000256" key="6">
    <source>
        <dbReference type="ARBA" id="ARBA00023002"/>
    </source>
</evidence>
<evidence type="ECO:0000259" key="12">
    <source>
        <dbReference type="Pfam" id="PF02852"/>
    </source>
</evidence>
<dbReference type="PANTHER" id="PTHR43014:SF2">
    <property type="entry name" value="MERCURIC REDUCTASE"/>
    <property type="match status" value="1"/>
</dbReference>
<feature type="transmembrane region" description="Helical" evidence="11">
    <location>
        <begin position="195"/>
        <end position="222"/>
    </location>
</feature>
<dbReference type="FunFam" id="3.30.390.30:FF:000001">
    <property type="entry name" value="Dihydrolipoyl dehydrogenase"/>
    <property type="match status" value="1"/>
</dbReference>
<evidence type="ECO:0000313" key="15">
    <source>
        <dbReference type="EMBL" id="KKC99773.1"/>
    </source>
</evidence>
<reference evidence="15 16" key="1">
    <citation type="submission" date="2014-12" db="EMBL/GenBank/DDBJ databases">
        <title>Mercury Reductase activity and rhizosphere competence traits in the genome of root associated Photobacterium halotolerans MELD1.</title>
        <authorList>
            <person name="Mathew D.C."/>
            <person name="Huang C.-C."/>
        </authorList>
    </citation>
    <scope>NUCLEOTIDE SEQUENCE [LARGE SCALE GENOMIC DNA]</scope>
    <source>
        <strain evidence="15 16">MELD1</strain>
    </source>
</reference>
<evidence type="ECO:0000259" key="13">
    <source>
        <dbReference type="Pfam" id="PF07992"/>
    </source>
</evidence>
<keyword evidence="5" id="KW-0521">NADP</keyword>
<dbReference type="PATRIC" id="fig|265726.11.peg.4383"/>
<dbReference type="SUPFAM" id="SSF55424">
    <property type="entry name" value="FAD/NAD-linked reductases, dimerisation (C-terminal) domain"/>
    <property type="match status" value="1"/>
</dbReference>
<dbReference type="STRING" id="265726.KY46_11150"/>
<dbReference type="Pfam" id="PF07992">
    <property type="entry name" value="Pyr_redox_2"/>
    <property type="match status" value="1"/>
</dbReference>
<dbReference type="GO" id="GO:0003955">
    <property type="term" value="F:NAD(P)H dehydrogenase (quinone) activity"/>
    <property type="evidence" value="ECO:0007669"/>
    <property type="project" value="TreeGrafter"/>
</dbReference>
<dbReference type="PANTHER" id="PTHR43014">
    <property type="entry name" value="MERCURIC REDUCTASE"/>
    <property type="match status" value="1"/>
</dbReference>
<dbReference type="InterPro" id="IPR032816">
    <property type="entry name" value="VTT_dom"/>
</dbReference>
<evidence type="ECO:0000256" key="4">
    <source>
        <dbReference type="ARBA" id="ARBA00022827"/>
    </source>
</evidence>
<feature type="transmembrane region" description="Helical" evidence="11">
    <location>
        <begin position="57"/>
        <end position="77"/>
    </location>
</feature>
<dbReference type="Gene3D" id="3.50.50.60">
    <property type="entry name" value="FAD/NAD(P)-binding domain"/>
    <property type="match status" value="2"/>
</dbReference>
<dbReference type="InterPro" id="IPR004099">
    <property type="entry name" value="Pyr_nucl-diS_OxRdtase_dimer"/>
</dbReference>
<evidence type="ECO:0000256" key="5">
    <source>
        <dbReference type="ARBA" id="ARBA00022857"/>
    </source>
</evidence>